<dbReference type="InterPro" id="IPR055089">
    <property type="entry name" value="COP9_N"/>
</dbReference>
<dbReference type="GO" id="GO:0005737">
    <property type="term" value="C:cytoplasm"/>
    <property type="evidence" value="ECO:0007669"/>
    <property type="project" value="UniProtKB-SubCell"/>
</dbReference>
<evidence type="ECO:0000256" key="1">
    <source>
        <dbReference type="ARBA" id="ARBA00004123"/>
    </source>
</evidence>
<evidence type="ECO:0000256" key="5">
    <source>
        <dbReference type="ARBA" id="ARBA00022490"/>
    </source>
</evidence>
<feature type="region of interest" description="Disordered" evidence="8">
    <location>
        <begin position="463"/>
        <end position="482"/>
    </location>
</feature>
<dbReference type="PANTHER" id="PTHR10758">
    <property type="entry name" value="26S PROTEASOME NON-ATPASE REGULATORY SUBUNIT 3/COP9 SIGNALOSOME COMPLEX SUBUNIT 3"/>
    <property type="match status" value="1"/>
</dbReference>
<dbReference type="FunFam" id="1.25.40.570:FF:000032">
    <property type="entry name" value="GD12156"/>
    <property type="match status" value="1"/>
</dbReference>
<feature type="non-terminal residue" evidence="10">
    <location>
        <position position="1"/>
    </location>
</feature>
<protein>
    <recommendedName>
        <fullName evidence="4">COP9 signalosome complex subunit 3</fullName>
    </recommendedName>
</protein>
<dbReference type="OrthoDB" id="29061at2759"/>
<feature type="domain" description="PCI" evidence="9">
    <location>
        <begin position="254"/>
        <end position="418"/>
    </location>
</feature>
<dbReference type="PANTHER" id="PTHR10758:SF1">
    <property type="entry name" value="COP9 SIGNALOSOME COMPLEX SUBUNIT 3"/>
    <property type="match status" value="1"/>
</dbReference>
<evidence type="ECO:0000256" key="6">
    <source>
        <dbReference type="ARBA" id="ARBA00022790"/>
    </source>
</evidence>
<evidence type="ECO:0000313" key="10">
    <source>
        <dbReference type="EMBL" id="ACH92158.1"/>
    </source>
</evidence>
<dbReference type="VEuPathDB" id="VectorBase:FBgn0027055"/>
<dbReference type="Pfam" id="PF22788">
    <property type="entry name" value="COP9_hel_rpt"/>
    <property type="match status" value="1"/>
</dbReference>
<proteinExistence type="evidence at transcript level"/>
<dbReference type="InterPro" id="IPR036390">
    <property type="entry name" value="WH_DNA-bd_sf"/>
</dbReference>
<dbReference type="AlphaFoldDB" id="B5RIG9"/>
<feature type="compositionally biased region" description="Polar residues" evidence="8">
    <location>
        <begin position="470"/>
        <end position="482"/>
    </location>
</feature>
<dbReference type="SMART" id="SM00088">
    <property type="entry name" value="PINT"/>
    <property type="match status" value="1"/>
</dbReference>
<keyword evidence="7" id="KW-0539">Nucleus</keyword>
<sequence>IVLFPALIRRQSFVISRNYFSQFCKLIGQKVVSELPKMGSALENYVNQVRTLSASGSYRELAEELPESLSLLARNWSILDNVLETLDMQQHSLGVLYVLLAKLHSASTANPEPVQLIQLMRDFVQRNNNEQLRYAVCAFYETCHLFTEFVVQKNLSILGIRIISRAIDQIRQLETQLTPIHADLCLLSLKAKNFSVVLPYLDADITDISTVAAECKTQQQQQSQHADANNDAKYFLLYFYYGGMIYTAVKNYERALYFFEVCITTPAMAMSHIMLEAYKKFLMVSLIVEGKIAYIPKNTQVIGRFMKPMANHYHDLVNVYANSSSEELRIIILKYSEAFTRDNNMGLAKQVATSLYKRNIQRLTKTFLTLSLSDVASRVQLASAVEAERYILNMIKSGEIYASINQKDGMVLFKDDPEKYNSPEMFLNVQNNITHVLDQVRQINKMEEEIILNPMYVKKALGSQDDDLTSQHPKTFSGDPTD</sequence>
<dbReference type="ExpressionAtlas" id="B5RIG9">
    <property type="expression patterns" value="baseline and differential"/>
</dbReference>
<dbReference type="Bgee" id="FBgn0027055">
    <property type="expression patterns" value="Expressed in embryonic/larval hemocyte (Drosophila) and 108 other cell types or tissues"/>
</dbReference>
<dbReference type="EMBL" id="BT044093">
    <property type="protein sequence ID" value="ACH92158.1"/>
    <property type="molecule type" value="mRNA"/>
</dbReference>
<keyword evidence="5" id="KW-0963">Cytoplasm</keyword>
<name>B5RIG9_DROME</name>
<dbReference type="Gene3D" id="1.25.40.570">
    <property type="match status" value="1"/>
</dbReference>
<keyword evidence="6" id="KW-0736">Signalosome</keyword>
<dbReference type="SUPFAM" id="SSF46785">
    <property type="entry name" value="Winged helix' DNA-binding domain"/>
    <property type="match status" value="1"/>
</dbReference>
<dbReference type="InterPro" id="IPR000717">
    <property type="entry name" value="PCI_dom"/>
</dbReference>
<evidence type="ECO:0000256" key="3">
    <source>
        <dbReference type="ARBA" id="ARBA00007084"/>
    </source>
</evidence>
<evidence type="ECO:0000256" key="7">
    <source>
        <dbReference type="ARBA" id="ARBA00023242"/>
    </source>
</evidence>
<comment type="similarity">
    <text evidence="3">Belongs to the CSN3 family.</text>
</comment>
<organism evidence="10">
    <name type="scientific">Drosophila melanogaster</name>
    <name type="common">Fruit fly</name>
    <dbReference type="NCBI Taxonomy" id="7227"/>
    <lineage>
        <taxon>Eukaryota</taxon>
        <taxon>Metazoa</taxon>
        <taxon>Ecdysozoa</taxon>
        <taxon>Arthropoda</taxon>
        <taxon>Hexapoda</taxon>
        <taxon>Insecta</taxon>
        <taxon>Pterygota</taxon>
        <taxon>Neoptera</taxon>
        <taxon>Endopterygota</taxon>
        <taxon>Diptera</taxon>
        <taxon>Brachycera</taxon>
        <taxon>Muscomorpha</taxon>
        <taxon>Ephydroidea</taxon>
        <taxon>Drosophilidae</taxon>
        <taxon>Drosophila</taxon>
        <taxon>Sophophora</taxon>
    </lineage>
</organism>
<evidence type="ECO:0000256" key="2">
    <source>
        <dbReference type="ARBA" id="ARBA00004496"/>
    </source>
</evidence>
<dbReference type="Pfam" id="PF01399">
    <property type="entry name" value="PCI"/>
    <property type="match status" value="1"/>
</dbReference>
<dbReference type="FunFam" id="1.10.10.10:FF:000354">
    <property type="entry name" value="COP9 signalosome complex subunit 3"/>
    <property type="match status" value="1"/>
</dbReference>
<dbReference type="PROSITE" id="PS50250">
    <property type="entry name" value="PCI"/>
    <property type="match status" value="1"/>
</dbReference>
<evidence type="ECO:0000259" key="9">
    <source>
        <dbReference type="PROSITE" id="PS50250"/>
    </source>
</evidence>
<comment type="subcellular location">
    <subcellularLocation>
        <location evidence="2">Cytoplasm</location>
    </subcellularLocation>
    <subcellularLocation>
        <location evidence="1">Nucleus</location>
    </subcellularLocation>
</comment>
<dbReference type="HOGENOM" id="CLU_028825_0_1_1"/>
<evidence type="ECO:0000256" key="4">
    <source>
        <dbReference type="ARBA" id="ARBA00014878"/>
    </source>
</evidence>
<evidence type="ECO:0000256" key="8">
    <source>
        <dbReference type="SAM" id="MobiDB-lite"/>
    </source>
</evidence>
<dbReference type="GO" id="GO:0008180">
    <property type="term" value="C:COP9 signalosome"/>
    <property type="evidence" value="ECO:0007669"/>
    <property type="project" value="UniProtKB-KW"/>
</dbReference>
<accession>B5RIG9</accession>
<dbReference type="InterPro" id="IPR050756">
    <property type="entry name" value="CSN3"/>
</dbReference>
<reference evidence="10" key="1">
    <citation type="submission" date="2008-09" db="EMBL/GenBank/DDBJ databases">
        <authorList>
            <person name="Carlson J."/>
            <person name="Booth B."/>
            <person name="Frise E."/>
            <person name="Park S."/>
            <person name="Wan K."/>
            <person name="Yu C."/>
            <person name="Celniker S."/>
        </authorList>
    </citation>
    <scope>NUCLEOTIDE SEQUENCE</scope>
</reference>